<protein>
    <submittedName>
        <fullName evidence="1">Uncharacterized protein</fullName>
    </submittedName>
</protein>
<name>A0A4Q7YRR2_9BACT</name>
<keyword evidence="2" id="KW-1185">Reference proteome</keyword>
<proteinExistence type="predicted"/>
<evidence type="ECO:0000313" key="2">
    <source>
        <dbReference type="Proteomes" id="UP000292958"/>
    </source>
</evidence>
<reference evidence="1 2" key="1">
    <citation type="submission" date="2019-02" db="EMBL/GenBank/DDBJ databases">
        <title>Genomic Encyclopedia of Archaeal and Bacterial Type Strains, Phase II (KMG-II): from individual species to whole genera.</title>
        <authorList>
            <person name="Goeker M."/>
        </authorList>
    </citation>
    <scope>NUCLEOTIDE SEQUENCE [LARGE SCALE GENOMIC DNA]</scope>
    <source>
        <strain evidence="1 2">DSM 18101</strain>
    </source>
</reference>
<dbReference type="EMBL" id="SHKW01000001">
    <property type="protein sequence ID" value="RZU39864.1"/>
    <property type="molecule type" value="Genomic_DNA"/>
</dbReference>
<organism evidence="1 2">
    <name type="scientific">Edaphobacter modestus</name>
    <dbReference type="NCBI Taxonomy" id="388466"/>
    <lineage>
        <taxon>Bacteria</taxon>
        <taxon>Pseudomonadati</taxon>
        <taxon>Acidobacteriota</taxon>
        <taxon>Terriglobia</taxon>
        <taxon>Terriglobales</taxon>
        <taxon>Acidobacteriaceae</taxon>
        <taxon>Edaphobacter</taxon>
    </lineage>
</organism>
<accession>A0A4Q7YRR2</accession>
<gene>
    <name evidence="1" type="ORF">BDD14_1259</name>
</gene>
<evidence type="ECO:0000313" key="1">
    <source>
        <dbReference type="EMBL" id="RZU39864.1"/>
    </source>
</evidence>
<comment type="caution">
    <text evidence="1">The sequence shown here is derived from an EMBL/GenBank/DDBJ whole genome shotgun (WGS) entry which is preliminary data.</text>
</comment>
<sequence>MIQTIFLRARLRSRLRAIPRAEIHSRWVQTADERCPIACTWFALAENLDEQDDDPGSAWPALLRLSRRAGELLILCLLPRPRYHACRYLEA</sequence>
<dbReference type="AlphaFoldDB" id="A0A4Q7YRR2"/>
<dbReference type="Proteomes" id="UP000292958">
    <property type="component" value="Unassembled WGS sequence"/>
</dbReference>